<dbReference type="InterPro" id="IPR012675">
    <property type="entry name" value="Beta-grasp_dom_sf"/>
</dbReference>
<accession>A0A239LCN6</accession>
<evidence type="ECO:0008006" key="3">
    <source>
        <dbReference type="Google" id="ProtNLM"/>
    </source>
</evidence>
<organism evidence="1 2">
    <name type="scientific">Granulicella rosea</name>
    <dbReference type="NCBI Taxonomy" id="474952"/>
    <lineage>
        <taxon>Bacteria</taxon>
        <taxon>Pseudomonadati</taxon>
        <taxon>Acidobacteriota</taxon>
        <taxon>Terriglobia</taxon>
        <taxon>Terriglobales</taxon>
        <taxon>Acidobacteriaceae</taxon>
        <taxon>Granulicella</taxon>
    </lineage>
</organism>
<name>A0A239LCN6_9BACT</name>
<dbReference type="Proteomes" id="UP000198356">
    <property type="component" value="Unassembled WGS sequence"/>
</dbReference>
<dbReference type="EMBL" id="FZOU01000006">
    <property type="protein sequence ID" value="SNT27613.1"/>
    <property type="molecule type" value="Genomic_DNA"/>
</dbReference>
<dbReference type="Gene3D" id="3.10.20.30">
    <property type="match status" value="1"/>
</dbReference>
<reference evidence="1 2" key="1">
    <citation type="submission" date="2017-06" db="EMBL/GenBank/DDBJ databases">
        <authorList>
            <person name="Kim H.J."/>
            <person name="Triplett B.A."/>
        </authorList>
    </citation>
    <scope>NUCLEOTIDE SEQUENCE [LARGE SCALE GENOMIC DNA]</scope>
    <source>
        <strain evidence="1 2">DSM 18704</strain>
    </source>
</reference>
<sequence length="98" mass="10731">MIRVQLPGHLRLLAGVTGEIAFELEAPATQRSLLDAVELRYPMLQGTIRDYRTGQRRGFLRFFACEQDLSHADPDAPLPPAVADGREPYLIVASVAGG</sequence>
<keyword evidence="2" id="KW-1185">Reference proteome</keyword>
<dbReference type="RefSeq" id="WP_089409570.1">
    <property type="nucleotide sequence ID" value="NZ_FZOU01000006.1"/>
</dbReference>
<dbReference type="AlphaFoldDB" id="A0A239LCN6"/>
<protein>
    <recommendedName>
        <fullName evidence="3">MoaD/ThiS family protein</fullName>
    </recommendedName>
</protein>
<evidence type="ECO:0000313" key="2">
    <source>
        <dbReference type="Proteomes" id="UP000198356"/>
    </source>
</evidence>
<gene>
    <name evidence="1" type="ORF">SAMN05421770_106257</name>
</gene>
<proteinExistence type="predicted"/>
<dbReference type="OrthoDB" id="121049at2"/>
<evidence type="ECO:0000313" key="1">
    <source>
        <dbReference type="EMBL" id="SNT27613.1"/>
    </source>
</evidence>
<dbReference type="CDD" id="cd17040">
    <property type="entry name" value="Ubl_MoaD_like"/>
    <property type="match status" value="1"/>
</dbReference>